<evidence type="ECO:0000256" key="2">
    <source>
        <dbReference type="ARBA" id="ARBA00021549"/>
    </source>
</evidence>
<organism evidence="14 15">
    <name type="scientific">Candidatus Dactylopiibacterium carminicum</name>
    <dbReference type="NCBI Taxonomy" id="857335"/>
    <lineage>
        <taxon>Bacteria</taxon>
        <taxon>Pseudomonadati</taxon>
        <taxon>Pseudomonadota</taxon>
        <taxon>Betaproteobacteria</taxon>
        <taxon>Rhodocyclales</taxon>
        <taxon>Rhodocyclaceae</taxon>
        <taxon>Candidatus Dactylopiibacterium</taxon>
    </lineage>
</organism>
<protein>
    <recommendedName>
        <fullName evidence="2">Type II secretion system protein H</fullName>
    </recommendedName>
    <alternativeName>
        <fullName evidence="10">General secretion pathway protein H</fullName>
    </alternativeName>
</protein>
<dbReference type="InterPro" id="IPR002416">
    <property type="entry name" value="T2SS_protein-GspH"/>
</dbReference>
<dbReference type="OrthoDB" id="9133864at2"/>
<dbReference type="PRINTS" id="PR00885">
    <property type="entry name" value="BCTERIALGSPH"/>
</dbReference>
<keyword evidence="6 11" id="KW-0812">Transmembrane</keyword>
<dbReference type="InterPro" id="IPR022346">
    <property type="entry name" value="T2SS_GspH"/>
</dbReference>
<dbReference type="NCBIfam" id="TIGR02532">
    <property type="entry name" value="IV_pilin_GFxxxE"/>
    <property type="match status" value="1"/>
</dbReference>
<feature type="domain" description="General secretion pathway GspH" evidence="12">
    <location>
        <begin position="62"/>
        <end position="169"/>
    </location>
</feature>
<evidence type="ECO:0000256" key="3">
    <source>
        <dbReference type="ARBA" id="ARBA00022475"/>
    </source>
</evidence>
<comment type="caution">
    <text evidence="14">The sequence shown here is derived from an EMBL/GenBank/DDBJ whole genome shotgun (WGS) entry which is preliminary data.</text>
</comment>
<evidence type="ECO:0000256" key="10">
    <source>
        <dbReference type="ARBA" id="ARBA00030775"/>
    </source>
</evidence>
<dbReference type="Pfam" id="PF12019">
    <property type="entry name" value="GspH"/>
    <property type="match status" value="1"/>
</dbReference>
<evidence type="ECO:0000256" key="6">
    <source>
        <dbReference type="ARBA" id="ARBA00022692"/>
    </source>
</evidence>
<evidence type="ECO:0000313" key="16">
    <source>
        <dbReference type="Proteomes" id="UP000623509"/>
    </source>
</evidence>
<dbReference type="EMBL" id="MDUX01000040">
    <property type="protein sequence ID" value="KAF7598703.1"/>
    <property type="molecule type" value="Genomic_DNA"/>
</dbReference>
<comment type="similarity">
    <text evidence="9">Belongs to the GSP H family.</text>
</comment>
<keyword evidence="8 11" id="KW-0472">Membrane</keyword>
<proteinExistence type="inferred from homology"/>
<dbReference type="GO" id="GO:0015628">
    <property type="term" value="P:protein secretion by the type II secretion system"/>
    <property type="evidence" value="ECO:0007669"/>
    <property type="project" value="InterPro"/>
</dbReference>
<gene>
    <name evidence="14" type="primary">gspH</name>
    <name evidence="13" type="ORF">BGI27_11920</name>
    <name evidence="14" type="ORF">CGU29_11315</name>
</gene>
<dbReference type="InterPro" id="IPR045584">
    <property type="entry name" value="Pilin-like"/>
</dbReference>
<evidence type="ECO:0000313" key="14">
    <source>
        <dbReference type="EMBL" id="PAS92521.1"/>
    </source>
</evidence>
<accession>A0A272ER16</accession>
<keyword evidence="16" id="KW-1185">Reference proteome</keyword>
<evidence type="ECO:0000256" key="11">
    <source>
        <dbReference type="SAM" id="Phobius"/>
    </source>
</evidence>
<dbReference type="AlphaFoldDB" id="A0A272ER16"/>
<dbReference type="Proteomes" id="UP000216107">
    <property type="component" value="Unassembled WGS sequence"/>
</dbReference>
<dbReference type="Gene3D" id="3.55.40.10">
    <property type="entry name" value="minor pseudopilin epsh domain"/>
    <property type="match status" value="1"/>
</dbReference>
<evidence type="ECO:0000256" key="4">
    <source>
        <dbReference type="ARBA" id="ARBA00022481"/>
    </source>
</evidence>
<keyword evidence="4" id="KW-0488">Methylation</keyword>
<evidence type="ECO:0000256" key="7">
    <source>
        <dbReference type="ARBA" id="ARBA00022989"/>
    </source>
</evidence>
<keyword evidence="7 11" id="KW-1133">Transmembrane helix</keyword>
<dbReference type="InterPro" id="IPR012902">
    <property type="entry name" value="N_methyl_site"/>
</dbReference>
<dbReference type="SUPFAM" id="SSF54523">
    <property type="entry name" value="Pili subunits"/>
    <property type="match status" value="1"/>
</dbReference>
<evidence type="ECO:0000313" key="15">
    <source>
        <dbReference type="Proteomes" id="UP000216107"/>
    </source>
</evidence>
<evidence type="ECO:0000259" key="12">
    <source>
        <dbReference type="Pfam" id="PF12019"/>
    </source>
</evidence>
<evidence type="ECO:0000256" key="1">
    <source>
        <dbReference type="ARBA" id="ARBA00004377"/>
    </source>
</evidence>
<keyword evidence="3" id="KW-1003">Cell membrane</keyword>
<name>A0A272ER16_9RHOO</name>
<dbReference type="GO" id="GO:0005886">
    <property type="term" value="C:plasma membrane"/>
    <property type="evidence" value="ECO:0007669"/>
    <property type="project" value="UniProtKB-SubCell"/>
</dbReference>
<evidence type="ECO:0000256" key="9">
    <source>
        <dbReference type="ARBA" id="ARBA00025772"/>
    </source>
</evidence>
<comment type="subcellular location">
    <subcellularLocation>
        <location evidence="1">Cell inner membrane</location>
        <topology evidence="1">Single-pass membrane protein</topology>
    </subcellularLocation>
</comment>
<reference evidence="14 15" key="2">
    <citation type="submission" date="2017-07" db="EMBL/GenBank/DDBJ databases">
        <title>Candidatus Dactylopiibacterium carminicum, a nitrogen-fixing symbiont of the cochineal insect Dactylopius coccus and Dactylopius opuntiae (Hemiptera: Coccoidea: Dactylopiidae).</title>
        <authorList>
            <person name="Vera A."/>
        </authorList>
    </citation>
    <scope>NUCLEOTIDE SEQUENCE [LARGE SCALE GENOMIC DNA]</scope>
    <source>
        <strain evidence="14 15">NFDCM</strain>
    </source>
</reference>
<feature type="transmembrane region" description="Helical" evidence="11">
    <location>
        <begin position="28"/>
        <end position="51"/>
    </location>
</feature>
<evidence type="ECO:0000256" key="8">
    <source>
        <dbReference type="ARBA" id="ARBA00023136"/>
    </source>
</evidence>
<dbReference type="EMBL" id="NMRN01000036">
    <property type="protein sequence ID" value="PAS92521.1"/>
    <property type="molecule type" value="Genomic_DNA"/>
</dbReference>
<reference evidence="13 16" key="1">
    <citation type="submission" date="2016-08" db="EMBL/GenBank/DDBJ databases">
        <title>Candidatus Dactylopiibacterium carminicum genome sequence.</title>
        <authorList>
            <person name="Ramirez-Puebla S.T."/>
            <person name="Ormeno-Orrillo E."/>
            <person name="Vera-Ponce De Leon A."/>
            <person name="Luis L."/>
            <person name="Sanchez-Flores A."/>
            <person name="Monica R."/>
            <person name="Martinez-Romero E."/>
        </authorList>
    </citation>
    <scope>NUCLEOTIDE SEQUENCE [LARGE SCALE GENOMIC DNA]</scope>
    <source>
        <strain evidence="13">END1</strain>
    </source>
</reference>
<evidence type="ECO:0000256" key="5">
    <source>
        <dbReference type="ARBA" id="ARBA00022519"/>
    </source>
</evidence>
<dbReference type="Proteomes" id="UP000623509">
    <property type="component" value="Unassembled WGS sequence"/>
</dbReference>
<dbReference type="GO" id="GO:0015627">
    <property type="term" value="C:type II protein secretion system complex"/>
    <property type="evidence" value="ECO:0007669"/>
    <property type="project" value="InterPro"/>
</dbReference>
<dbReference type="Pfam" id="PF07963">
    <property type="entry name" value="N_methyl"/>
    <property type="match status" value="1"/>
</dbReference>
<evidence type="ECO:0000313" key="13">
    <source>
        <dbReference type="EMBL" id="KAF7598703.1"/>
    </source>
</evidence>
<keyword evidence="5" id="KW-0997">Cell inner membrane</keyword>
<sequence>MVRQVARNTTPTSATGLPDLRMRAMRGFTLMEVLIVLALVGIVAGLVVVRLDDDGQRATRHAAERLSLALEAARDEAIYSGREVAFSSDGDAWQFWRGDAGRRSWQAMADGEMLRPRRLGNNVRIVSQEVSGRNRPLGERLVFAAYGLSEPFTLLLQGGHTRISIRLDAMGRVSLDTLENADTP</sequence>